<dbReference type="Pfam" id="PF14341">
    <property type="entry name" value="PilX_N"/>
    <property type="match status" value="1"/>
</dbReference>
<feature type="domain" description="Type 4 fimbrial biogenesis protein PilX N-terminal" evidence="2">
    <location>
        <begin position="17"/>
        <end position="64"/>
    </location>
</feature>
<evidence type="ECO:0000313" key="3">
    <source>
        <dbReference type="EMBL" id="NZA26302.1"/>
    </source>
</evidence>
<evidence type="ECO:0000313" key="4">
    <source>
        <dbReference type="Proteomes" id="UP000578091"/>
    </source>
</evidence>
<organism evidence="3 4">
    <name type="scientific">Luteimonas salinisoli</name>
    <dbReference type="NCBI Taxonomy" id="2752307"/>
    <lineage>
        <taxon>Bacteria</taxon>
        <taxon>Pseudomonadati</taxon>
        <taxon>Pseudomonadota</taxon>
        <taxon>Gammaproteobacteria</taxon>
        <taxon>Lysobacterales</taxon>
        <taxon>Lysobacteraceae</taxon>
        <taxon>Luteimonas</taxon>
    </lineage>
</organism>
<evidence type="ECO:0000259" key="2">
    <source>
        <dbReference type="Pfam" id="PF14341"/>
    </source>
</evidence>
<proteinExistence type="predicted"/>
<dbReference type="RefSeq" id="WP_180678087.1">
    <property type="nucleotide sequence ID" value="NZ_JACCKA010000051.1"/>
</dbReference>
<evidence type="ECO:0000256" key="1">
    <source>
        <dbReference type="SAM" id="Phobius"/>
    </source>
</evidence>
<keyword evidence="1" id="KW-1133">Transmembrane helix</keyword>
<sequence length="179" mass="19189">MNRPVFAPRHGSARAQSGAVLYIALIMLVLLALIGIVGMQVAGMQERMSANYRAVNIAFQNAEGVARQTECAIEDLVNRTVTAGCAPVNPSQVCDDGFDPLEWASERDMNEVTTINTRLIGPCISGNTSLDMGRPVNEDPNPIYQITAFATDEADLDPLVGNPRPEASSAAAIDTIFRP</sequence>
<comment type="caution">
    <text evidence="3">The sequence shown here is derived from an EMBL/GenBank/DDBJ whole genome shotgun (WGS) entry which is preliminary data.</text>
</comment>
<keyword evidence="1" id="KW-0472">Membrane</keyword>
<keyword evidence="1" id="KW-0812">Transmembrane</keyword>
<protein>
    <submittedName>
        <fullName evidence="3">Pilus assembly protein</fullName>
    </submittedName>
</protein>
<keyword evidence="4" id="KW-1185">Reference proteome</keyword>
<reference evidence="3 4" key="1">
    <citation type="submission" date="2020-07" db="EMBL/GenBank/DDBJ databases">
        <title>Luteimonas sp. SJ-92.</title>
        <authorList>
            <person name="Huang X.-X."/>
            <person name="Xu L."/>
            <person name="Sun J.-Q."/>
        </authorList>
    </citation>
    <scope>NUCLEOTIDE SEQUENCE [LARGE SCALE GENOMIC DNA]</scope>
    <source>
        <strain evidence="3 4">SJ-92</strain>
    </source>
</reference>
<dbReference type="InterPro" id="IPR025746">
    <property type="entry name" value="PilX_N_dom"/>
</dbReference>
<name>A0A853JC06_9GAMM</name>
<dbReference type="AlphaFoldDB" id="A0A853JC06"/>
<gene>
    <name evidence="3" type="ORF">H0E84_07870</name>
</gene>
<accession>A0A853JC06</accession>
<feature type="transmembrane region" description="Helical" evidence="1">
    <location>
        <begin position="20"/>
        <end position="43"/>
    </location>
</feature>
<dbReference type="EMBL" id="JACCKA010000051">
    <property type="protein sequence ID" value="NZA26302.1"/>
    <property type="molecule type" value="Genomic_DNA"/>
</dbReference>
<dbReference type="Proteomes" id="UP000578091">
    <property type="component" value="Unassembled WGS sequence"/>
</dbReference>